<dbReference type="SUPFAM" id="SSF56176">
    <property type="entry name" value="FAD-binding/transporter-associated domain-like"/>
    <property type="match status" value="2"/>
</dbReference>
<dbReference type="Gene3D" id="3.30.43.10">
    <property type="entry name" value="Uridine Diphospho-n-acetylenolpyruvylglucosamine Reductase, domain 2"/>
    <property type="match status" value="1"/>
</dbReference>
<dbReference type="InterPro" id="IPR016169">
    <property type="entry name" value="FAD-bd_PCMH_sub2"/>
</dbReference>
<keyword evidence="6" id="KW-0325">Glycoprotein</keyword>
<comment type="cofactor">
    <cofactor evidence="1">
        <name>FAD</name>
        <dbReference type="ChEBI" id="CHEBI:57692"/>
    </cofactor>
</comment>
<dbReference type="GO" id="GO:0071949">
    <property type="term" value="F:FAD binding"/>
    <property type="evidence" value="ECO:0007669"/>
    <property type="project" value="InterPro"/>
</dbReference>
<proteinExistence type="inferred from homology"/>
<dbReference type="InterPro" id="IPR016166">
    <property type="entry name" value="FAD-bd_PCMH"/>
</dbReference>
<feature type="domain" description="FAD-binding PCMH-type" evidence="7">
    <location>
        <begin position="306"/>
        <end position="421"/>
    </location>
</feature>
<evidence type="ECO:0000259" key="7">
    <source>
        <dbReference type="PROSITE" id="PS51387"/>
    </source>
</evidence>
<evidence type="ECO:0000256" key="1">
    <source>
        <dbReference type="ARBA" id="ARBA00001974"/>
    </source>
</evidence>
<dbReference type="InterPro" id="IPR016167">
    <property type="entry name" value="FAD-bd_PCMH_sub1"/>
</dbReference>
<dbReference type="InterPro" id="IPR012951">
    <property type="entry name" value="BBE"/>
</dbReference>
<dbReference type="Gene3D" id="3.30.465.10">
    <property type="match status" value="3"/>
</dbReference>
<evidence type="ECO:0000313" key="9">
    <source>
        <dbReference type="Proteomes" id="UP001417504"/>
    </source>
</evidence>
<dbReference type="Gene3D" id="3.40.462.20">
    <property type="match status" value="1"/>
</dbReference>
<dbReference type="PANTHER" id="PTHR32448">
    <property type="entry name" value="OS08G0158400 PROTEIN"/>
    <property type="match status" value="1"/>
</dbReference>
<keyword evidence="9" id="KW-1185">Reference proteome</keyword>
<reference evidence="8 9" key="1">
    <citation type="submission" date="2024-01" db="EMBL/GenBank/DDBJ databases">
        <title>Genome assemblies of Stephania.</title>
        <authorList>
            <person name="Yang L."/>
        </authorList>
    </citation>
    <scope>NUCLEOTIDE SEQUENCE [LARGE SCALE GENOMIC DNA]</scope>
    <source>
        <strain evidence="8">QJT</strain>
        <tissue evidence="8">Leaf</tissue>
    </source>
</reference>
<comment type="similarity">
    <text evidence="2">Belongs to the oxygen-dependent FAD-linked oxidoreductase family.</text>
</comment>
<accession>A0AAP0EJA2</accession>
<dbReference type="Proteomes" id="UP001417504">
    <property type="component" value="Unassembled WGS sequence"/>
</dbReference>
<evidence type="ECO:0000256" key="3">
    <source>
        <dbReference type="ARBA" id="ARBA00022630"/>
    </source>
</evidence>
<gene>
    <name evidence="8" type="ORF">Sjap_024725</name>
</gene>
<evidence type="ECO:0000256" key="4">
    <source>
        <dbReference type="ARBA" id="ARBA00022729"/>
    </source>
</evidence>
<dbReference type="InterPro" id="IPR036318">
    <property type="entry name" value="FAD-bd_PCMH-like_sf"/>
</dbReference>
<dbReference type="Pfam" id="PF01565">
    <property type="entry name" value="FAD_binding_4"/>
    <property type="match status" value="2"/>
</dbReference>
<evidence type="ECO:0000256" key="5">
    <source>
        <dbReference type="ARBA" id="ARBA00022827"/>
    </source>
</evidence>
<feature type="domain" description="FAD-binding PCMH-type" evidence="7">
    <location>
        <begin position="122"/>
        <end position="298"/>
    </location>
</feature>
<organism evidence="8 9">
    <name type="scientific">Stephania japonica</name>
    <dbReference type="NCBI Taxonomy" id="461633"/>
    <lineage>
        <taxon>Eukaryota</taxon>
        <taxon>Viridiplantae</taxon>
        <taxon>Streptophyta</taxon>
        <taxon>Embryophyta</taxon>
        <taxon>Tracheophyta</taxon>
        <taxon>Spermatophyta</taxon>
        <taxon>Magnoliopsida</taxon>
        <taxon>Ranunculales</taxon>
        <taxon>Menispermaceae</taxon>
        <taxon>Menispermoideae</taxon>
        <taxon>Cissampelideae</taxon>
        <taxon>Stephania</taxon>
    </lineage>
</organism>
<dbReference type="GO" id="GO:0016491">
    <property type="term" value="F:oxidoreductase activity"/>
    <property type="evidence" value="ECO:0007669"/>
    <property type="project" value="InterPro"/>
</dbReference>
<name>A0AAP0EJA2_9MAGN</name>
<keyword evidence="5" id="KW-0274">FAD</keyword>
<dbReference type="Pfam" id="PF08031">
    <property type="entry name" value="BBE"/>
    <property type="match status" value="2"/>
</dbReference>
<protein>
    <recommendedName>
        <fullName evidence="7">FAD-binding PCMH-type domain-containing protein</fullName>
    </recommendedName>
</protein>
<evidence type="ECO:0000256" key="6">
    <source>
        <dbReference type="ARBA" id="ARBA00023180"/>
    </source>
</evidence>
<comment type="caution">
    <text evidence="8">The sequence shown here is derived from an EMBL/GenBank/DDBJ whole genome shotgun (WGS) entry which is preliminary data.</text>
</comment>
<sequence>MSEISKSKIPYPHREGNIYFISYEVDWIKEGESTKNIEWMRSLYKYMTPYVSKQPRRAYLNYRDLDLGQNRIDGSASYEEAKIWGVKYFNSNFDRLVKVKSKVDPSNFFSNEQSIPIKCIESDPSNNSFYLSLPVKPMPTPPLLLLLLRCSSITLSGGHDYEGLSCTSNQKLPFVILDLINFQAIKVDVEDETAWVQSGVTLGQLYYKIEEKSSIHGFPAGIGTSVGFGGHFSGGGYGALMRKYGLVADNIVDAQIVNAKGEILDRRSMGEDLFWAIRGGGGSSFGVVLSWKIKLVRVPPTVTVFTVSKTLEQGEIAWVQAAATLGQLYYNIAEKSPIHAFPAGLGPPVGVGGHFSGGGFGSLMRKYGLSADNIIDARIVDANGKILDRRSMGEDLFWAIRGGGAASFGVVLSWKIKLVRVPSTVTVFTVTKTLEQGAIPLLHKWQYIAHKLPKDLAIMPVIAKINSTRQLSFTSLFLGKAEELLQITQESFPELDLKREDCIETTWVRSTMHFFGLPFNGSLNPLLDRIPKPRYPFKSVSDYVTEPIPKSALQELWRRTSEVDLPYIAFIPYGGRMSEISKSKIPYPHREGNIYFISYEVDWIKEGESTMNIEWMKSLYKYMTPYVSKQPRRAYLNYRDLDLGQNKIDGSASYEEAKIWGVKYFNGNFDRLVKVKSKVDPSNFFSNEQSIPVSHPDEWID</sequence>
<keyword evidence="4" id="KW-0732">Signal</keyword>
<dbReference type="InterPro" id="IPR006094">
    <property type="entry name" value="Oxid_FAD_bind_N"/>
</dbReference>
<dbReference type="PROSITE" id="PS51387">
    <property type="entry name" value="FAD_PCMH"/>
    <property type="match status" value="2"/>
</dbReference>
<dbReference type="EMBL" id="JBBNAE010000010">
    <property type="protein sequence ID" value="KAK9091548.1"/>
    <property type="molecule type" value="Genomic_DNA"/>
</dbReference>
<evidence type="ECO:0000313" key="8">
    <source>
        <dbReference type="EMBL" id="KAK9091548.1"/>
    </source>
</evidence>
<keyword evidence="3" id="KW-0285">Flavoprotein</keyword>
<dbReference type="AlphaFoldDB" id="A0AAP0EJA2"/>
<evidence type="ECO:0000256" key="2">
    <source>
        <dbReference type="ARBA" id="ARBA00005466"/>
    </source>
</evidence>